<evidence type="ECO:0000313" key="1">
    <source>
        <dbReference type="EMBL" id="GBM47149.1"/>
    </source>
</evidence>
<proteinExistence type="predicted"/>
<comment type="caution">
    <text evidence="1">The sequence shown here is derived from an EMBL/GenBank/DDBJ whole genome shotgun (WGS) entry which is preliminary data.</text>
</comment>
<dbReference type="EMBL" id="BGPR01097896">
    <property type="protein sequence ID" value="GBM47149.1"/>
    <property type="molecule type" value="Genomic_DNA"/>
</dbReference>
<keyword evidence="2" id="KW-1185">Reference proteome</keyword>
<gene>
    <name evidence="1" type="ORF">AVEN_56540_1</name>
</gene>
<protein>
    <submittedName>
        <fullName evidence="1">Uncharacterized protein</fullName>
    </submittedName>
</protein>
<evidence type="ECO:0000313" key="2">
    <source>
        <dbReference type="Proteomes" id="UP000499080"/>
    </source>
</evidence>
<dbReference type="Proteomes" id="UP000499080">
    <property type="component" value="Unassembled WGS sequence"/>
</dbReference>
<sequence length="112" mass="12943">MTSCVQLSMKEIRKAPALSGKTAIICNTTTEACTSPMWRTHALAFLSLWSCGWHRTEMKKALPFGRIAARRAAHFSILHVRIKFHLPRHGKVRNEMQRFERPPSYNYCKDLN</sequence>
<organism evidence="1 2">
    <name type="scientific">Araneus ventricosus</name>
    <name type="common">Orbweaver spider</name>
    <name type="synonym">Epeira ventricosa</name>
    <dbReference type="NCBI Taxonomy" id="182803"/>
    <lineage>
        <taxon>Eukaryota</taxon>
        <taxon>Metazoa</taxon>
        <taxon>Ecdysozoa</taxon>
        <taxon>Arthropoda</taxon>
        <taxon>Chelicerata</taxon>
        <taxon>Arachnida</taxon>
        <taxon>Araneae</taxon>
        <taxon>Araneomorphae</taxon>
        <taxon>Entelegynae</taxon>
        <taxon>Araneoidea</taxon>
        <taxon>Araneidae</taxon>
        <taxon>Araneus</taxon>
    </lineage>
</organism>
<name>A0A4Y2G3F7_ARAVE</name>
<accession>A0A4Y2G3F7</accession>
<dbReference type="AlphaFoldDB" id="A0A4Y2G3F7"/>
<reference evidence="1 2" key="1">
    <citation type="journal article" date="2019" name="Sci. Rep.">
        <title>Orb-weaving spider Araneus ventricosus genome elucidates the spidroin gene catalogue.</title>
        <authorList>
            <person name="Kono N."/>
            <person name="Nakamura H."/>
            <person name="Ohtoshi R."/>
            <person name="Moran D.A.P."/>
            <person name="Shinohara A."/>
            <person name="Yoshida Y."/>
            <person name="Fujiwara M."/>
            <person name="Mori M."/>
            <person name="Tomita M."/>
            <person name="Arakawa K."/>
        </authorList>
    </citation>
    <scope>NUCLEOTIDE SEQUENCE [LARGE SCALE GENOMIC DNA]</scope>
</reference>